<feature type="region of interest" description="Disordered" evidence="1">
    <location>
        <begin position="48"/>
        <end position="83"/>
    </location>
</feature>
<evidence type="ECO:0000256" key="2">
    <source>
        <dbReference type="SAM" id="SignalP"/>
    </source>
</evidence>
<dbReference type="VEuPathDB" id="FungiDB:DD237_003194"/>
<keyword evidence="4" id="KW-1185">Reference proteome</keyword>
<name>A0A3M6VWA1_9STRA</name>
<sequence length="366" mass="39977">MIRFSRFFAAIVVAVGAVSHGNGGGVAATIISPVESTPMSSHESFVETTQVGLNESPVATSPTPTDKSTSTNKPTPTGKSTGGLTVENTCVLTDFHTATNDFVALNNLINIVKTTPTLLKPYVSDPLIIKNYTMSTFNISFLGHIFETTPTIDTLNVTGITTIAPMPVNVTSSSTLLLGTTFNGTVTVRGTFTVDVAQLNHKWYQLCWINLLHPIKCRPKRFNVAVAFTVRKPKFVLHMKAVMYQCASGIPTSACQNLTIPTIMSLGAGGNFTGLSSVILKNFKEAKIYTLALGWDLISEFHIDFYKSNRFFRAMTNTFLNPPVDNLNRKGYYHRVFLDVAQSFLLSLMNKIIDTILKPLFGATCL</sequence>
<accession>A0A3M6VWA1</accession>
<dbReference type="EMBL" id="QLLG01000026">
    <property type="protein sequence ID" value="RMX69400.1"/>
    <property type="molecule type" value="Genomic_DNA"/>
</dbReference>
<feature type="compositionally biased region" description="Low complexity" evidence="1">
    <location>
        <begin position="60"/>
        <end position="83"/>
    </location>
</feature>
<gene>
    <name evidence="3" type="ORF">DD238_002468</name>
</gene>
<comment type="caution">
    <text evidence="3">The sequence shown here is derived from an EMBL/GenBank/DDBJ whole genome shotgun (WGS) entry which is preliminary data.</text>
</comment>
<feature type="compositionally biased region" description="Polar residues" evidence="1">
    <location>
        <begin position="48"/>
        <end position="59"/>
    </location>
</feature>
<evidence type="ECO:0000313" key="3">
    <source>
        <dbReference type="EMBL" id="RMX69400.1"/>
    </source>
</evidence>
<organism evidence="3 4">
    <name type="scientific">Peronospora effusa</name>
    <dbReference type="NCBI Taxonomy" id="542832"/>
    <lineage>
        <taxon>Eukaryota</taxon>
        <taxon>Sar</taxon>
        <taxon>Stramenopiles</taxon>
        <taxon>Oomycota</taxon>
        <taxon>Peronosporomycetes</taxon>
        <taxon>Peronosporales</taxon>
        <taxon>Peronosporaceae</taxon>
        <taxon>Peronospora</taxon>
    </lineage>
</organism>
<protein>
    <recommendedName>
        <fullName evidence="5">Lipid-binding serum glycoprotein N-terminal domain-containing protein</fullName>
    </recommendedName>
</protein>
<feature type="signal peptide" evidence="2">
    <location>
        <begin position="1"/>
        <end position="23"/>
    </location>
</feature>
<dbReference type="Proteomes" id="UP000282087">
    <property type="component" value="Unassembled WGS sequence"/>
</dbReference>
<evidence type="ECO:0000313" key="4">
    <source>
        <dbReference type="Proteomes" id="UP000282087"/>
    </source>
</evidence>
<dbReference type="AlphaFoldDB" id="A0A3M6VWA1"/>
<evidence type="ECO:0000256" key="1">
    <source>
        <dbReference type="SAM" id="MobiDB-lite"/>
    </source>
</evidence>
<dbReference type="OrthoDB" id="117644at2759"/>
<proteinExistence type="predicted"/>
<keyword evidence="2" id="KW-0732">Signal</keyword>
<feature type="chain" id="PRO_5018329427" description="Lipid-binding serum glycoprotein N-terminal domain-containing protein" evidence="2">
    <location>
        <begin position="24"/>
        <end position="366"/>
    </location>
</feature>
<reference evidence="3 4" key="1">
    <citation type="submission" date="2018-06" db="EMBL/GenBank/DDBJ databases">
        <title>Comparative genomics of downy mildews reveals potential adaptations to biotrophy.</title>
        <authorList>
            <person name="Fletcher K."/>
            <person name="Klosterman S.J."/>
            <person name="Derevnina L."/>
            <person name="Martin F."/>
            <person name="Koike S."/>
            <person name="Reyes Chin-Wo S."/>
            <person name="Mou B."/>
            <person name="Michelmore R."/>
        </authorList>
    </citation>
    <scope>NUCLEOTIDE SEQUENCE [LARGE SCALE GENOMIC DNA]</scope>
    <source>
        <strain evidence="3 4">R14</strain>
    </source>
</reference>
<evidence type="ECO:0008006" key="5">
    <source>
        <dbReference type="Google" id="ProtNLM"/>
    </source>
</evidence>